<feature type="transmembrane region" description="Helical" evidence="2">
    <location>
        <begin position="128"/>
        <end position="147"/>
    </location>
</feature>
<feature type="transmembrane region" description="Helical" evidence="2">
    <location>
        <begin position="79"/>
        <end position="97"/>
    </location>
</feature>
<organism evidence="4 5">
    <name type="scientific">Kribbella caucasensis</name>
    <dbReference type="NCBI Taxonomy" id="2512215"/>
    <lineage>
        <taxon>Bacteria</taxon>
        <taxon>Bacillati</taxon>
        <taxon>Actinomycetota</taxon>
        <taxon>Actinomycetes</taxon>
        <taxon>Propionibacteriales</taxon>
        <taxon>Kribbellaceae</taxon>
        <taxon>Kribbella</taxon>
    </lineage>
</organism>
<dbReference type="InterPro" id="IPR000620">
    <property type="entry name" value="EamA_dom"/>
</dbReference>
<sequence length="274" mass="28567">MLASAASNQVGAATGALAFGSIGPAGVVAIRQWVAAAVLMSVTRPRLRSFTRHQWIPVLALAGIYATMNLTLYTAVDRIGLGLAVTLEFLGPLAVALTTSRRRIDLICAVFAGAAVIVLMRPQPTTDYLGLALGLVAAACWAGYILLNRTVGARLPSAQGAAAASLVSAVMYLPVGLWILLHQAPAAQYILYAAAAGIMSSAIPFLVDLIALRTIPAGFFGLFMSVHPLLAVLVGWLMLGQAPDLVEWIAISAIVTANVVSVRSRLRGPCRPGS</sequence>
<accession>A0A4R6JJC8</accession>
<dbReference type="AlphaFoldDB" id="A0A4R6JJC8"/>
<protein>
    <submittedName>
        <fullName evidence="4">Inner membrane transporter RhtA</fullName>
    </submittedName>
</protein>
<comment type="caution">
    <text evidence="4">The sequence shown here is derived from an EMBL/GenBank/DDBJ whole genome shotgun (WGS) entry which is preliminary data.</text>
</comment>
<keyword evidence="2" id="KW-0812">Transmembrane</keyword>
<feature type="transmembrane region" description="Helical" evidence="2">
    <location>
        <begin position="12"/>
        <end position="34"/>
    </location>
</feature>
<evidence type="ECO:0000313" key="4">
    <source>
        <dbReference type="EMBL" id="TDO36293.1"/>
    </source>
</evidence>
<dbReference type="EMBL" id="SNWQ01000020">
    <property type="protein sequence ID" value="TDO36293.1"/>
    <property type="molecule type" value="Genomic_DNA"/>
</dbReference>
<keyword evidence="2" id="KW-1133">Transmembrane helix</keyword>
<evidence type="ECO:0000256" key="2">
    <source>
        <dbReference type="SAM" id="Phobius"/>
    </source>
</evidence>
<reference evidence="4 5" key="1">
    <citation type="submission" date="2019-03" db="EMBL/GenBank/DDBJ databases">
        <title>Genomic Encyclopedia of Type Strains, Phase III (KMG-III): the genomes of soil and plant-associated and newly described type strains.</title>
        <authorList>
            <person name="Whitman W."/>
        </authorList>
    </citation>
    <scope>NUCLEOTIDE SEQUENCE [LARGE SCALE GENOMIC DNA]</scope>
    <source>
        <strain evidence="4 5">VKM Ac-2527</strain>
    </source>
</reference>
<dbReference type="Pfam" id="PF00892">
    <property type="entry name" value="EamA"/>
    <property type="match status" value="1"/>
</dbReference>
<keyword evidence="5" id="KW-1185">Reference proteome</keyword>
<feature type="transmembrane region" description="Helical" evidence="2">
    <location>
        <begin position="219"/>
        <end position="239"/>
    </location>
</feature>
<feature type="transmembrane region" description="Helical" evidence="2">
    <location>
        <begin position="186"/>
        <end position="207"/>
    </location>
</feature>
<evidence type="ECO:0000259" key="3">
    <source>
        <dbReference type="Pfam" id="PF00892"/>
    </source>
</evidence>
<keyword evidence="2" id="KW-0472">Membrane</keyword>
<comment type="similarity">
    <text evidence="1">Belongs to the EamA transporter family.</text>
</comment>
<evidence type="ECO:0000256" key="1">
    <source>
        <dbReference type="ARBA" id="ARBA00007362"/>
    </source>
</evidence>
<feature type="transmembrane region" description="Helical" evidence="2">
    <location>
        <begin position="55"/>
        <end position="73"/>
    </location>
</feature>
<proteinExistence type="inferred from homology"/>
<dbReference type="SUPFAM" id="SSF103481">
    <property type="entry name" value="Multidrug resistance efflux transporter EmrE"/>
    <property type="match status" value="2"/>
</dbReference>
<name>A0A4R6JJC8_9ACTN</name>
<evidence type="ECO:0000313" key="5">
    <source>
        <dbReference type="Proteomes" id="UP000295388"/>
    </source>
</evidence>
<dbReference type="GO" id="GO:0016020">
    <property type="term" value="C:membrane"/>
    <property type="evidence" value="ECO:0007669"/>
    <property type="project" value="InterPro"/>
</dbReference>
<feature type="transmembrane region" description="Helical" evidence="2">
    <location>
        <begin position="245"/>
        <end position="262"/>
    </location>
</feature>
<dbReference type="Proteomes" id="UP000295388">
    <property type="component" value="Unassembled WGS sequence"/>
</dbReference>
<dbReference type="InterPro" id="IPR037185">
    <property type="entry name" value="EmrE-like"/>
</dbReference>
<feature type="transmembrane region" description="Helical" evidence="2">
    <location>
        <begin position="159"/>
        <end position="180"/>
    </location>
</feature>
<gene>
    <name evidence="4" type="ORF">EV643_12024</name>
</gene>
<feature type="transmembrane region" description="Helical" evidence="2">
    <location>
        <begin position="104"/>
        <end position="122"/>
    </location>
</feature>
<feature type="domain" description="EamA" evidence="3">
    <location>
        <begin position="129"/>
        <end position="260"/>
    </location>
</feature>